<evidence type="ECO:0000259" key="2">
    <source>
        <dbReference type="Pfam" id="PF00372"/>
    </source>
</evidence>
<gene>
    <name evidence="4" type="ORF">NTEN_LOCUS7213</name>
</gene>
<dbReference type="InterPro" id="IPR008922">
    <property type="entry name" value="Di-copper_centre_dom_sf"/>
</dbReference>
<dbReference type="Gene3D" id="1.20.1370.10">
    <property type="entry name" value="Hemocyanin, N-terminal domain"/>
    <property type="match status" value="1"/>
</dbReference>
<protein>
    <recommendedName>
        <fullName evidence="6">Hemocyanin/hexamerin middle domain-containing protein</fullName>
    </recommendedName>
</protein>
<dbReference type="Gene3D" id="1.10.1280.10">
    <property type="entry name" value="Di-copper center containing domain from catechol oxidase"/>
    <property type="match status" value="1"/>
</dbReference>
<feature type="domain" description="Hemocyanin middle" evidence="2">
    <location>
        <begin position="92"/>
        <end position="207"/>
    </location>
</feature>
<accession>A0A6H5GDL4</accession>
<evidence type="ECO:0000313" key="5">
    <source>
        <dbReference type="Proteomes" id="UP000479000"/>
    </source>
</evidence>
<reference evidence="4 5" key="1">
    <citation type="submission" date="2020-02" db="EMBL/GenBank/DDBJ databases">
        <authorList>
            <person name="Ferguson B K."/>
        </authorList>
    </citation>
    <scope>NUCLEOTIDE SEQUENCE [LARGE SCALE GENOMIC DNA]</scope>
</reference>
<keyword evidence="5" id="KW-1185">Reference proteome</keyword>
<dbReference type="AlphaFoldDB" id="A0A6H5GDL4"/>
<evidence type="ECO:0000259" key="3">
    <source>
        <dbReference type="Pfam" id="PF03722"/>
    </source>
</evidence>
<dbReference type="PANTHER" id="PTHR11511:SF5">
    <property type="entry name" value="FAT-BODY PROTEIN 1-RELATED"/>
    <property type="match status" value="1"/>
</dbReference>
<feature type="domain" description="Hemocyanin N-terminal" evidence="3">
    <location>
        <begin position="4"/>
        <end position="86"/>
    </location>
</feature>
<dbReference type="Proteomes" id="UP000479000">
    <property type="component" value="Unassembled WGS sequence"/>
</dbReference>
<evidence type="ECO:0000256" key="1">
    <source>
        <dbReference type="ARBA" id="ARBA00022761"/>
    </source>
</evidence>
<dbReference type="PRINTS" id="PR00187">
    <property type="entry name" value="HAEMOCYANIN"/>
</dbReference>
<dbReference type="Pfam" id="PF00372">
    <property type="entry name" value="Hemocyanin_M"/>
    <property type="match status" value="1"/>
</dbReference>
<evidence type="ECO:0000313" key="4">
    <source>
        <dbReference type="EMBL" id="CAB0001426.1"/>
    </source>
</evidence>
<name>A0A6H5GDL4_9HEMI</name>
<proteinExistence type="predicted"/>
<dbReference type="Pfam" id="PF03722">
    <property type="entry name" value="Hemocyanin_N"/>
    <property type="match status" value="1"/>
</dbReference>
<dbReference type="PANTHER" id="PTHR11511">
    <property type="entry name" value="LARVAL STORAGE PROTEIN/PHENOLOXIDASE"/>
    <property type="match status" value="1"/>
</dbReference>
<evidence type="ECO:0008006" key="6">
    <source>
        <dbReference type="Google" id="ProtNLM"/>
    </source>
</evidence>
<dbReference type="OrthoDB" id="6592338at2759"/>
<dbReference type="InterPro" id="IPR000896">
    <property type="entry name" value="Hemocyanin/hexamerin_mid_dom"/>
</dbReference>
<dbReference type="InterPro" id="IPR036697">
    <property type="entry name" value="Hemocyanin_N_sf"/>
</dbReference>
<dbReference type="InterPro" id="IPR005204">
    <property type="entry name" value="Hemocyanin_N"/>
</dbReference>
<dbReference type="InterPro" id="IPR013788">
    <property type="entry name" value="Hemocyanin/hexamerin"/>
</dbReference>
<dbReference type="SUPFAM" id="SSF48056">
    <property type="entry name" value="Di-copper centre-containing domain"/>
    <property type="match status" value="1"/>
</dbReference>
<dbReference type="GO" id="GO:0005576">
    <property type="term" value="C:extracellular region"/>
    <property type="evidence" value="ECO:0007669"/>
    <property type="project" value="UniProtKB-ARBA"/>
</dbReference>
<organism evidence="4 5">
    <name type="scientific">Nesidiocoris tenuis</name>
    <dbReference type="NCBI Taxonomy" id="355587"/>
    <lineage>
        <taxon>Eukaryota</taxon>
        <taxon>Metazoa</taxon>
        <taxon>Ecdysozoa</taxon>
        <taxon>Arthropoda</taxon>
        <taxon>Hexapoda</taxon>
        <taxon>Insecta</taxon>
        <taxon>Pterygota</taxon>
        <taxon>Neoptera</taxon>
        <taxon>Paraneoptera</taxon>
        <taxon>Hemiptera</taxon>
        <taxon>Heteroptera</taxon>
        <taxon>Panheteroptera</taxon>
        <taxon>Cimicomorpha</taxon>
        <taxon>Miridae</taxon>
        <taxon>Dicyphina</taxon>
        <taxon>Nesidiocoris</taxon>
    </lineage>
</organism>
<keyword evidence="1" id="KW-0758">Storage protein</keyword>
<dbReference type="EMBL" id="CADCXU010010717">
    <property type="protein sequence ID" value="CAB0001426.1"/>
    <property type="molecule type" value="Genomic_DNA"/>
</dbReference>
<sequence length="215" mass="25909">MRSNNPKLVTGLVKFYEKQYALPKNGIFTLYEPWIRKFTLNLFDVFYFAKDFETFFKAASWAKKHVEPVLFVFAYTLALYHRPDTQSFTVPPMYEVFPDYFLPQETIHEIFKTKLMDIKDFEFNYNNSGCEYNYNSESFGGVLDYSINNQHLEYKLSYFREDIGLNSWYLAWQRKYPGWLASKKYGKDFWFKRGEGFYYTHHQLLARLVSNNIPR</sequence>
<dbReference type="GO" id="GO:0045735">
    <property type="term" value="F:nutrient reservoir activity"/>
    <property type="evidence" value="ECO:0007669"/>
    <property type="project" value="UniProtKB-KW"/>
</dbReference>
<dbReference type="SUPFAM" id="SSF48050">
    <property type="entry name" value="Hemocyanin, N-terminal domain"/>
    <property type="match status" value="1"/>
</dbReference>